<evidence type="ECO:0000313" key="2">
    <source>
        <dbReference type="Proteomes" id="UP001208938"/>
    </source>
</evidence>
<dbReference type="RefSeq" id="WP_264507961.1">
    <property type="nucleotide sequence ID" value="NZ_JAPDFL010000002.1"/>
</dbReference>
<dbReference type="EMBL" id="JAPDFL010000002">
    <property type="protein sequence ID" value="MCW1935078.1"/>
    <property type="molecule type" value="Genomic_DNA"/>
</dbReference>
<dbReference type="Proteomes" id="UP001208938">
    <property type="component" value="Unassembled WGS sequence"/>
</dbReference>
<comment type="caution">
    <text evidence="1">The sequence shown here is derived from an EMBL/GenBank/DDBJ whole genome shotgun (WGS) entry which is preliminary data.</text>
</comment>
<name>A0ABT3H5I9_9RHOB</name>
<reference evidence="1 2" key="1">
    <citation type="submission" date="2022-10" db="EMBL/GenBank/DDBJ databases">
        <title>Pararhodobacter sp. nov., isolated from marine algae.</title>
        <authorList>
            <person name="Choi B.J."/>
            <person name="Kim J.M."/>
            <person name="Lee J.K."/>
            <person name="Choi D.G."/>
            <person name="Jeon C.O."/>
        </authorList>
    </citation>
    <scope>NUCLEOTIDE SEQUENCE [LARGE SCALE GENOMIC DNA]</scope>
    <source>
        <strain evidence="1 2">ZQ420</strain>
    </source>
</reference>
<sequence>MTPAPPGDARPFQDILDGYFTLRESLRQMAARQGFDGVTLTLTHAPVMDVRGLAADEPVPLHLRDGHAGLIDTLVVTALFGGESVLLVGAGDWRWFDDRADPALPADVRLGEPAFVRGVGWSGVERAEQTSSKFRAFLA</sequence>
<evidence type="ECO:0000313" key="1">
    <source>
        <dbReference type="EMBL" id="MCW1935078.1"/>
    </source>
</evidence>
<keyword evidence="2" id="KW-1185">Reference proteome</keyword>
<protein>
    <submittedName>
        <fullName evidence="1">Uncharacterized protein</fullName>
    </submittedName>
</protein>
<organism evidence="1 2">
    <name type="scientific">Pararhodobacter zhoushanensis</name>
    <dbReference type="NCBI Taxonomy" id="2479545"/>
    <lineage>
        <taxon>Bacteria</taxon>
        <taxon>Pseudomonadati</taxon>
        <taxon>Pseudomonadota</taxon>
        <taxon>Alphaproteobacteria</taxon>
        <taxon>Rhodobacterales</taxon>
        <taxon>Paracoccaceae</taxon>
        <taxon>Pararhodobacter</taxon>
    </lineage>
</organism>
<proteinExistence type="predicted"/>
<gene>
    <name evidence="1" type="ORF">OKW52_23165</name>
</gene>
<accession>A0ABT3H5I9</accession>